<dbReference type="Proteomes" id="UP001627154">
    <property type="component" value="Unassembled WGS sequence"/>
</dbReference>
<sequence length="86" mass="9858">MSIILFISNGYPLFEALDYHRILGTELNAKFLSHWGIPSCRSTFLENYENASSRSCFEGAMRTCACIRFKAYFRSNGKPLHALKNM</sequence>
<dbReference type="EMBL" id="JBJJXI010000052">
    <property type="protein sequence ID" value="KAL3400161.1"/>
    <property type="molecule type" value="Genomic_DNA"/>
</dbReference>
<evidence type="ECO:0000313" key="2">
    <source>
        <dbReference type="Proteomes" id="UP001627154"/>
    </source>
</evidence>
<protein>
    <submittedName>
        <fullName evidence="1">Uncharacterized protein</fullName>
    </submittedName>
</protein>
<comment type="caution">
    <text evidence="1">The sequence shown here is derived from an EMBL/GenBank/DDBJ whole genome shotgun (WGS) entry which is preliminary data.</text>
</comment>
<evidence type="ECO:0000313" key="1">
    <source>
        <dbReference type="EMBL" id="KAL3400161.1"/>
    </source>
</evidence>
<reference evidence="1 2" key="1">
    <citation type="journal article" date="2024" name="bioRxiv">
        <title>A reference genome for Trichogramma kaykai: A tiny desert-dwelling parasitoid wasp with competing sex-ratio distorters.</title>
        <authorList>
            <person name="Culotta J."/>
            <person name="Lindsey A.R."/>
        </authorList>
    </citation>
    <scope>NUCLEOTIDE SEQUENCE [LARGE SCALE GENOMIC DNA]</scope>
    <source>
        <strain evidence="1 2">KSX58</strain>
    </source>
</reference>
<accession>A0ABD2X493</accession>
<proteinExistence type="predicted"/>
<name>A0ABD2X493_9HYME</name>
<keyword evidence="2" id="KW-1185">Reference proteome</keyword>
<dbReference type="AlphaFoldDB" id="A0ABD2X493"/>
<gene>
    <name evidence="1" type="ORF">TKK_006505</name>
</gene>
<organism evidence="1 2">
    <name type="scientific">Trichogramma kaykai</name>
    <dbReference type="NCBI Taxonomy" id="54128"/>
    <lineage>
        <taxon>Eukaryota</taxon>
        <taxon>Metazoa</taxon>
        <taxon>Ecdysozoa</taxon>
        <taxon>Arthropoda</taxon>
        <taxon>Hexapoda</taxon>
        <taxon>Insecta</taxon>
        <taxon>Pterygota</taxon>
        <taxon>Neoptera</taxon>
        <taxon>Endopterygota</taxon>
        <taxon>Hymenoptera</taxon>
        <taxon>Apocrita</taxon>
        <taxon>Proctotrupomorpha</taxon>
        <taxon>Chalcidoidea</taxon>
        <taxon>Trichogrammatidae</taxon>
        <taxon>Trichogramma</taxon>
    </lineage>
</organism>